<name>A0A510JIH2_9FUSO</name>
<protein>
    <recommendedName>
        <fullName evidence="4">ABC transporter substrate binding protein</fullName>
    </recommendedName>
</protein>
<accession>A0A510JIH2</accession>
<dbReference type="InterPro" id="IPR007487">
    <property type="entry name" value="ABC_transpt-TYRBP-like"/>
</dbReference>
<dbReference type="SUPFAM" id="SSF53822">
    <property type="entry name" value="Periplasmic binding protein-like I"/>
    <property type="match status" value="1"/>
</dbReference>
<dbReference type="KEGG" id="lhf:JCM16775_1811"/>
<dbReference type="Gene3D" id="3.40.50.2300">
    <property type="match status" value="2"/>
</dbReference>
<dbReference type="PANTHER" id="PTHR35271:SF1">
    <property type="entry name" value="ABC TRANSPORTER, SUBSTRATE-BINDING LIPOPROTEIN"/>
    <property type="match status" value="1"/>
</dbReference>
<dbReference type="InterPro" id="IPR028082">
    <property type="entry name" value="Peripla_BP_I"/>
</dbReference>
<dbReference type="RefSeq" id="WP_026747051.1">
    <property type="nucleotide sequence ID" value="NZ_AP019823.1"/>
</dbReference>
<dbReference type="AlphaFoldDB" id="A0A510JIH2"/>
<feature type="chain" id="PRO_5021819802" description="ABC transporter substrate binding protein" evidence="1">
    <location>
        <begin position="23"/>
        <end position="325"/>
    </location>
</feature>
<feature type="signal peptide" evidence="1">
    <location>
        <begin position="1"/>
        <end position="22"/>
    </location>
</feature>
<sequence length="325" mass="34796">MKKILLVVISLLMVLACGNNNSNTVSGNKGSQSTDNKQVYKIGVTQFMEHPSLNLAKKGFEDAFKEAGINADFDEKNANGEVTNANLIASNYKADKKDLVFGIATPSAQALVNNITDTPVLFSAVTDPASAKLLNPNVTGTSDKVENIAVQLDLLLKIKPDVKKVGVLYNPSEQNSAVQVQEIQKIAKEKNIEVVLQGISNFGELAQATKNLLGVTDALYLPTDNLVVSGANFVASEAIAAKKPVIASENSSVELGALFTMGLDYYALGKRTGEMAIEILKGKPVSQIPFETSKQMKLYVNQKTAQALGLDIKNPMFNGAEFVGK</sequence>
<proteinExistence type="predicted"/>
<evidence type="ECO:0000313" key="3">
    <source>
        <dbReference type="Proteomes" id="UP000321892"/>
    </source>
</evidence>
<keyword evidence="3" id="KW-1185">Reference proteome</keyword>
<dbReference type="PANTHER" id="PTHR35271">
    <property type="entry name" value="ABC TRANSPORTER, SUBSTRATE-BINDING LIPOPROTEIN-RELATED"/>
    <property type="match status" value="1"/>
</dbReference>
<dbReference type="Proteomes" id="UP000321892">
    <property type="component" value="Chromosome"/>
</dbReference>
<dbReference type="EMBL" id="AP019823">
    <property type="protein sequence ID" value="BBM39100.1"/>
    <property type="molecule type" value="Genomic_DNA"/>
</dbReference>
<dbReference type="Pfam" id="PF04392">
    <property type="entry name" value="ABC_sub_bind"/>
    <property type="match status" value="1"/>
</dbReference>
<evidence type="ECO:0000313" key="2">
    <source>
        <dbReference type="EMBL" id="BBM39100.1"/>
    </source>
</evidence>
<dbReference type="CDD" id="cd06325">
    <property type="entry name" value="PBP1_ABC_unchar_transporter"/>
    <property type="match status" value="1"/>
</dbReference>
<dbReference type="OrthoDB" id="9776955at2"/>
<dbReference type="PROSITE" id="PS51257">
    <property type="entry name" value="PROKAR_LIPOPROTEIN"/>
    <property type="match status" value="1"/>
</dbReference>
<gene>
    <name evidence="2" type="ORF">JCM16775_1811</name>
</gene>
<evidence type="ECO:0000256" key="1">
    <source>
        <dbReference type="SAM" id="SignalP"/>
    </source>
</evidence>
<evidence type="ECO:0008006" key="4">
    <source>
        <dbReference type="Google" id="ProtNLM"/>
    </source>
</evidence>
<reference evidence="2 3" key="1">
    <citation type="submission" date="2019-07" db="EMBL/GenBank/DDBJ databases">
        <title>Complete Genome Sequence of Leptotrichia hofstadii Strain JCM16775.</title>
        <authorList>
            <person name="Watanabe S."/>
            <person name="Cui L."/>
        </authorList>
    </citation>
    <scope>NUCLEOTIDE SEQUENCE [LARGE SCALE GENOMIC DNA]</scope>
    <source>
        <strain evidence="2 3">JCM16775</strain>
    </source>
</reference>
<keyword evidence="1" id="KW-0732">Signal</keyword>
<organism evidence="2 3">
    <name type="scientific">Leptotrichia hofstadii</name>
    <dbReference type="NCBI Taxonomy" id="157688"/>
    <lineage>
        <taxon>Bacteria</taxon>
        <taxon>Fusobacteriati</taxon>
        <taxon>Fusobacteriota</taxon>
        <taxon>Fusobacteriia</taxon>
        <taxon>Fusobacteriales</taxon>
        <taxon>Leptotrichiaceae</taxon>
        <taxon>Leptotrichia</taxon>
    </lineage>
</organism>